<proteinExistence type="predicted"/>
<dbReference type="AlphaFoldDB" id="A0A401ZTR7"/>
<accession>A0A401ZTR7</accession>
<evidence type="ECO:0000313" key="1">
    <source>
        <dbReference type="EMBL" id="GCE10202.1"/>
    </source>
</evidence>
<comment type="caution">
    <text evidence="1">The sequence shown here is derived from an EMBL/GenBank/DDBJ whole genome shotgun (WGS) entry which is preliminary data.</text>
</comment>
<evidence type="ECO:0008006" key="3">
    <source>
        <dbReference type="Google" id="ProtNLM"/>
    </source>
</evidence>
<protein>
    <recommendedName>
        <fullName evidence="3">Lipoprotein</fullName>
    </recommendedName>
</protein>
<sequence>MRIVTTNRLITGILLCCTLLLGGCSWFGNSSTPSPSSHHSATPIVEGSHTIETGDIHNAELDLLLNIKTNGFNNDSSINDGLGGLYINWRYGTQPLQTNVNGTGETDDVSGQPLRHDALTDLRYLHNLWLYTVQNPGDKQFDSDRERFTKIVQMEFKNSHNERGWLYDEFMDLYNLSHDSFYQETAQSLAASYAKNFDPTVGSIYKTSANAQGSYRVDLTLESGCALVEAGTQFNHPDWIQDGISTINFIYSHAYIPQYHTFPSQMNNVLTSDHTVNPQEAFFNGRTKNYTVNGDQLQLGNISQMIVSLLDTYQVTQNQDFLQKATDLLDPLTNTNNSLGLWDPTNGGYFFSVKFQGDSPTNAGPLAVVTTRKEAGRQAIMLMAFHLANKFTNNKYQEMENLMRAVSLQHIYVPSVHGALYLVNADWSTQKFKNGTNNDMVTTEAMGALLESLFYLNR</sequence>
<dbReference type="EMBL" id="BIFR01000001">
    <property type="protein sequence ID" value="GCE10202.1"/>
    <property type="molecule type" value="Genomic_DNA"/>
</dbReference>
<dbReference type="RefSeq" id="WP_126577819.1">
    <property type="nucleotide sequence ID" value="NZ_BIFR01000001.1"/>
</dbReference>
<dbReference type="PROSITE" id="PS51257">
    <property type="entry name" value="PROKAR_LIPOPROTEIN"/>
    <property type="match status" value="1"/>
</dbReference>
<dbReference type="SUPFAM" id="SSF48208">
    <property type="entry name" value="Six-hairpin glycosidases"/>
    <property type="match status" value="1"/>
</dbReference>
<keyword evidence="2" id="KW-1185">Reference proteome</keyword>
<gene>
    <name evidence="1" type="ORF">KTT_00610</name>
</gene>
<dbReference type="GO" id="GO:0005975">
    <property type="term" value="P:carbohydrate metabolic process"/>
    <property type="evidence" value="ECO:0007669"/>
    <property type="project" value="InterPro"/>
</dbReference>
<evidence type="ECO:0000313" key="2">
    <source>
        <dbReference type="Proteomes" id="UP000287352"/>
    </source>
</evidence>
<dbReference type="InterPro" id="IPR012341">
    <property type="entry name" value="6hp_glycosidase-like_sf"/>
</dbReference>
<dbReference type="Proteomes" id="UP000287352">
    <property type="component" value="Unassembled WGS sequence"/>
</dbReference>
<organism evidence="1 2">
    <name type="scientific">Tengunoibacter tsumagoiensis</name>
    <dbReference type="NCBI Taxonomy" id="2014871"/>
    <lineage>
        <taxon>Bacteria</taxon>
        <taxon>Bacillati</taxon>
        <taxon>Chloroflexota</taxon>
        <taxon>Ktedonobacteria</taxon>
        <taxon>Ktedonobacterales</taxon>
        <taxon>Dictyobacteraceae</taxon>
        <taxon>Tengunoibacter</taxon>
    </lineage>
</organism>
<reference evidence="2" key="1">
    <citation type="submission" date="2018-12" db="EMBL/GenBank/DDBJ databases">
        <title>Tengunoibacter tsumagoiensis gen. nov., sp. nov., Dictyobacter kobayashii sp. nov., D. alpinus sp. nov., and D. joshuensis sp. nov. and description of Dictyobacteraceae fam. nov. within the order Ktedonobacterales isolated from Tengu-no-mugimeshi.</title>
        <authorList>
            <person name="Wang C.M."/>
            <person name="Zheng Y."/>
            <person name="Sakai Y."/>
            <person name="Toyoda A."/>
            <person name="Minakuchi Y."/>
            <person name="Abe K."/>
            <person name="Yokota A."/>
            <person name="Yabe S."/>
        </authorList>
    </citation>
    <scope>NUCLEOTIDE SEQUENCE [LARGE SCALE GENOMIC DNA]</scope>
    <source>
        <strain evidence="2">Uno3</strain>
    </source>
</reference>
<name>A0A401ZTR7_9CHLR</name>
<dbReference type="Gene3D" id="1.50.10.10">
    <property type="match status" value="1"/>
</dbReference>
<dbReference type="InterPro" id="IPR008928">
    <property type="entry name" value="6-hairpin_glycosidase_sf"/>
</dbReference>